<dbReference type="KEGG" id="lbn:LBUCD034_2371"/>
<keyword evidence="3" id="KW-1185">Reference proteome</keyword>
<organism evidence="2 3">
    <name type="scientific">Lentilactobacillus buchneri subsp. silagei CD034</name>
    <dbReference type="NCBI Taxonomy" id="1071400"/>
    <lineage>
        <taxon>Bacteria</taxon>
        <taxon>Bacillati</taxon>
        <taxon>Bacillota</taxon>
        <taxon>Bacilli</taxon>
        <taxon>Lactobacillales</taxon>
        <taxon>Lactobacillaceae</taxon>
        <taxon>Lentilactobacillus</taxon>
        <taxon>Lentilactobacillus buchneri subsp. silagei</taxon>
    </lineage>
</organism>
<dbReference type="PATRIC" id="fig|1071400.3.peg.2282"/>
<evidence type="ECO:0000256" key="1">
    <source>
        <dbReference type="SAM" id="Phobius"/>
    </source>
</evidence>
<dbReference type="EMBL" id="CP003043">
    <property type="protein sequence ID" value="AFS01339.1"/>
    <property type="molecule type" value="Genomic_DNA"/>
</dbReference>
<dbReference type="HOGENOM" id="CLU_2369290_0_0_9"/>
<feature type="transmembrane region" description="Helical" evidence="1">
    <location>
        <begin position="21"/>
        <end position="41"/>
    </location>
</feature>
<keyword evidence="1" id="KW-0472">Membrane</keyword>
<reference evidence="2 3" key="1">
    <citation type="journal article" date="2012" name="J. Biotechnol.">
        <title>Insights into the completely annotated genome of Lactobacillus buchneri CD034, a strain isolated from stable grass silage.</title>
        <authorList>
            <person name="Heinl S."/>
            <person name="Wibberg D."/>
            <person name="Eikmeyer F."/>
            <person name="Szczepanowski R."/>
            <person name="Blom J."/>
            <person name="Linke B."/>
            <person name="Goesmann A."/>
            <person name="Grabherr R."/>
            <person name="Schwab H."/>
            <person name="Puhler A."/>
            <person name="Schluter A."/>
        </authorList>
    </citation>
    <scope>NUCLEOTIDE SEQUENCE [LARGE SCALE GENOMIC DNA]</scope>
    <source>
        <strain evidence="2 3">CD034</strain>
    </source>
</reference>
<keyword evidence="1" id="KW-0812">Transmembrane</keyword>
<sequence>MVNPTESEGFIIRKAIHAANAWLLFAIGIGIISAPFDLLLHHESNFFDLLKTFFENGLLGFLGSVLLVLVLGWLPVFLIVGFFLWLNNLVSKHDYFK</sequence>
<proteinExistence type="predicted"/>
<name>J9W4S9_LENBU</name>
<evidence type="ECO:0000313" key="2">
    <source>
        <dbReference type="EMBL" id="AFS01339.1"/>
    </source>
</evidence>
<dbReference type="Proteomes" id="UP000007332">
    <property type="component" value="Chromosome"/>
</dbReference>
<feature type="transmembrane region" description="Helical" evidence="1">
    <location>
        <begin position="61"/>
        <end position="86"/>
    </location>
</feature>
<protein>
    <submittedName>
        <fullName evidence="2">Uncharacterized protein</fullName>
    </submittedName>
</protein>
<gene>
    <name evidence="2" type="ORF">LBUCD034_2371</name>
</gene>
<keyword evidence="1" id="KW-1133">Transmembrane helix</keyword>
<dbReference type="RefSeq" id="WP_014940778.1">
    <property type="nucleotide sequence ID" value="NC_018610.1"/>
</dbReference>
<dbReference type="AlphaFoldDB" id="J9W4S9"/>
<evidence type="ECO:0000313" key="3">
    <source>
        <dbReference type="Proteomes" id="UP000007332"/>
    </source>
</evidence>
<accession>J9W4S9</accession>